<accession>A0A830HT25</accession>
<feature type="transmembrane region" description="Helical" evidence="2">
    <location>
        <begin position="173"/>
        <end position="192"/>
    </location>
</feature>
<evidence type="ECO:0000313" key="3">
    <source>
        <dbReference type="EMBL" id="GHP08631.1"/>
    </source>
</evidence>
<keyword evidence="2" id="KW-0472">Membrane</keyword>
<keyword evidence="2" id="KW-1133">Transmembrane helix</keyword>
<comment type="caution">
    <text evidence="3">The sequence shown here is derived from an EMBL/GenBank/DDBJ whole genome shotgun (WGS) entry which is preliminary data.</text>
</comment>
<keyword evidence="2" id="KW-0812">Transmembrane</keyword>
<feature type="transmembrane region" description="Helical" evidence="2">
    <location>
        <begin position="24"/>
        <end position="46"/>
    </location>
</feature>
<dbReference type="AlphaFoldDB" id="A0A830HT25"/>
<reference evidence="3" key="1">
    <citation type="submission" date="2020-10" db="EMBL/GenBank/DDBJ databases">
        <title>Unveiling of a novel bifunctional photoreceptor, Dualchrome1, isolated from a cosmopolitan green alga.</title>
        <authorList>
            <person name="Suzuki S."/>
            <person name="Kawachi M."/>
        </authorList>
    </citation>
    <scope>NUCLEOTIDE SEQUENCE</scope>
    <source>
        <strain evidence="3">NIES 2893</strain>
    </source>
</reference>
<feature type="transmembrane region" description="Helical" evidence="2">
    <location>
        <begin position="212"/>
        <end position="233"/>
    </location>
</feature>
<evidence type="ECO:0000256" key="1">
    <source>
        <dbReference type="SAM" id="MobiDB-lite"/>
    </source>
</evidence>
<dbReference type="EMBL" id="BNJQ01000021">
    <property type="protein sequence ID" value="GHP08631.1"/>
    <property type="molecule type" value="Genomic_DNA"/>
</dbReference>
<evidence type="ECO:0000256" key="2">
    <source>
        <dbReference type="SAM" id="Phobius"/>
    </source>
</evidence>
<name>A0A830HT25_9CHLO</name>
<proteinExistence type="predicted"/>
<keyword evidence="4" id="KW-1185">Reference proteome</keyword>
<dbReference type="Proteomes" id="UP000660262">
    <property type="component" value="Unassembled WGS sequence"/>
</dbReference>
<feature type="region of interest" description="Disordered" evidence="1">
    <location>
        <begin position="278"/>
        <end position="322"/>
    </location>
</feature>
<gene>
    <name evidence="3" type="ORF">PPROV_000736800</name>
</gene>
<protein>
    <submittedName>
        <fullName evidence="3">Uncharacterized protein</fullName>
    </submittedName>
</protein>
<organism evidence="3 4">
    <name type="scientific">Pycnococcus provasolii</name>
    <dbReference type="NCBI Taxonomy" id="41880"/>
    <lineage>
        <taxon>Eukaryota</taxon>
        <taxon>Viridiplantae</taxon>
        <taxon>Chlorophyta</taxon>
        <taxon>Pseudoscourfieldiophyceae</taxon>
        <taxon>Pseudoscourfieldiales</taxon>
        <taxon>Pycnococcaceae</taxon>
        <taxon>Pycnococcus</taxon>
    </lineage>
</organism>
<feature type="transmembrane region" description="Helical" evidence="2">
    <location>
        <begin position="105"/>
        <end position="129"/>
    </location>
</feature>
<feature type="transmembrane region" description="Helical" evidence="2">
    <location>
        <begin position="141"/>
        <end position="161"/>
    </location>
</feature>
<sequence length="322" mass="34564">MAELGCCASTMSEKHRNGLAHFEAAIGLLVAAIAVFASALIAVMTLRLARFESRRNEEAGKWISLSERRLADLEPNVRWLAVNFIERFGAPIETLRGISLTNHQLHVYFPAISLLLQIGAAAACAIGGVPGMQDPVARARAGAVAASAFLALDATLCVILHPYQRFVSNVGQPLSSALASGGFAALAMSMRGSGGVELQVPPERAMQLAEGLHITAVAALVLTEVVIVVLGIVEHFEHRRKKTVLEKSMFLFTPADSPMHPYTPRTEAKVNELNTARRHAREQTGYTPREVSRTESGQRSRAFVFGSGSGSGVLGKEEISKV</sequence>
<evidence type="ECO:0000313" key="4">
    <source>
        <dbReference type="Proteomes" id="UP000660262"/>
    </source>
</evidence>